<evidence type="ECO:0000313" key="1">
    <source>
        <dbReference type="EMBL" id="CAG8805939.1"/>
    </source>
</evidence>
<organism evidence="1 2">
    <name type="scientific">Gigaspora margarita</name>
    <dbReference type="NCBI Taxonomy" id="4874"/>
    <lineage>
        <taxon>Eukaryota</taxon>
        <taxon>Fungi</taxon>
        <taxon>Fungi incertae sedis</taxon>
        <taxon>Mucoromycota</taxon>
        <taxon>Glomeromycotina</taxon>
        <taxon>Glomeromycetes</taxon>
        <taxon>Diversisporales</taxon>
        <taxon>Gigasporaceae</taxon>
        <taxon>Gigaspora</taxon>
    </lineage>
</organism>
<gene>
    <name evidence="1" type="ORF">GMARGA_LOCUS24193</name>
</gene>
<sequence>KGLKKHIPKCKDLNNASQQLQMPEKNRSIKAFYNHKCMQPNPYHIIWNFKMLTEKIIPEEKMKLTHTERMQKHKLYGYCYMVIHMDSLLNYEIMNYNLYRGLDALKKFVDRIKEELINIQADLSVLAKIIMPSQEALQKFEEAKHRLLEVNEWEACMREDHLEKKKIQKEYKEALSFFETKVPLICHNFWGYNSHPLMKIVSKFTADKLNCIPKNIEKYKAMDIEQLRFLDSFQHMEMELDKLVKYLGKKLKNSP</sequence>
<dbReference type="EMBL" id="CAJVQB010025258">
    <property type="protein sequence ID" value="CAG8805939.1"/>
    <property type="molecule type" value="Genomic_DNA"/>
</dbReference>
<protein>
    <submittedName>
        <fullName evidence="1">2877_t:CDS:1</fullName>
    </submittedName>
</protein>
<name>A0ABN7VY91_GIGMA</name>
<reference evidence="1 2" key="1">
    <citation type="submission" date="2021-06" db="EMBL/GenBank/DDBJ databases">
        <authorList>
            <person name="Kallberg Y."/>
            <person name="Tangrot J."/>
            <person name="Rosling A."/>
        </authorList>
    </citation>
    <scope>NUCLEOTIDE SEQUENCE [LARGE SCALE GENOMIC DNA]</scope>
    <source>
        <strain evidence="1 2">120-4 pot B 10/14</strain>
    </source>
</reference>
<dbReference type="Proteomes" id="UP000789901">
    <property type="component" value="Unassembled WGS sequence"/>
</dbReference>
<comment type="caution">
    <text evidence="1">The sequence shown here is derived from an EMBL/GenBank/DDBJ whole genome shotgun (WGS) entry which is preliminary data.</text>
</comment>
<accession>A0ABN7VY91</accession>
<keyword evidence="2" id="KW-1185">Reference proteome</keyword>
<feature type="non-terminal residue" evidence="1">
    <location>
        <position position="1"/>
    </location>
</feature>
<proteinExistence type="predicted"/>
<evidence type="ECO:0000313" key="2">
    <source>
        <dbReference type="Proteomes" id="UP000789901"/>
    </source>
</evidence>